<dbReference type="Proteomes" id="UP000317318">
    <property type="component" value="Chromosome"/>
</dbReference>
<gene>
    <name evidence="2" type="ORF">Pan189_06340</name>
</gene>
<accession>A0A517QXH0</accession>
<dbReference type="EMBL" id="CP036268">
    <property type="protein sequence ID" value="QDT36278.1"/>
    <property type="molecule type" value="Genomic_DNA"/>
</dbReference>
<dbReference type="AlphaFoldDB" id="A0A517QXH0"/>
<dbReference type="InterPro" id="IPR010865">
    <property type="entry name" value="DUF1499"/>
</dbReference>
<sequence length="161" mass="17899">MTSAVSKQFKVVALASLLLVSFLVAGWLMIGPFSKRPQDLGVTDGGLRACPDSPNCVCSQDPPADDVHFVPPLQFEGNPAEAFARLREIVSEMPRTSIVTQSEEYMHVEFVSAIMRYVDDVEFLLDPSQGVIHVRSASRVGYSDLGANRKRVEEIRRRFDI</sequence>
<keyword evidence="1" id="KW-0472">Membrane</keyword>
<proteinExistence type="predicted"/>
<keyword evidence="1" id="KW-0812">Transmembrane</keyword>
<dbReference type="PIRSF" id="PIRSF026426">
    <property type="entry name" value="DUF1499"/>
    <property type="match status" value="1"/>
</dbReference>
<evidence type="ECO:0000313" key="2">
    <source>
        <dbReference type="EMBL" id="QDT36278.1"/>
    </source>
</evidence>
<name>A0A517QXH0_9PLAN</name>
<evidence type="ECO:0000256" key="1">
    <source>
        <dbReference type="SAM" id="Phobius"/>
    </source>
</evidence>
<keyword evidence="1" id="KW-1133">Transmembrane helix</keyword>
<dbReference type="Pfam" id="PF07386">
    <property type="entry name" value="DUF1499"/>
    <property type="match status" value="1"/>
</dbReference>
<dbReference type="KEGG" id="svp:Pan189_06340"/>
<keyword evidence="3" id="KW-1185">Reference proteome</keyword>
<reference evidence="2 3" key="1">
    <citation type="submission" date="2019-02" db="EMBL/GenBank/DDBJ databases">
        <title>Deep-cultivation of Planctomycetes and their phenomic and genomic characterization uncovers novel biology.</title>
        <authorList>
            <person name="Wiegand S."/>
            <person name="Jogler M."/>
            <person name="Boedeker C."/>
            <person name="Pinto D."/>
            <person name="Vollmers J."/>
            <person name="Rivas-Marin E."/>
            <person name="Kohn T."/>
            <person name="Peeters S.H."/>
            <person name="Heuer A."/>
            <person name="Rast P."/>
            <person name="Oberbeckmann S."/>
            <person name="Bunk B."/>
            <person name="Jeske O."/>
            <person name="Meyerdierks A."/>
            <person name="Storesund J.E."/>
            <person name="Kallscheuer N."/>
            <person name="Luecker S."/>
            <person name="Lage O.M."/>
            <person name="Pohl T."/>
            <person name="Merkel B.J."/>
            <person name="Hornburger P."/>
            <person name="Mueller R.-W."/>
            <person name="Bruemmer F."/>
            <person name="Labrenz M."/>
            <person name="Spormann A.M."/>
            <person name="Op den Camp H."/>
            <person name="Overmann J."/>
            <person name="Amann R."/>
            <person name="Jetten M.S.M."/>
            <person name="Mascher T."/>
            <person name="Medema M.H."/>
            <person name="Devos D.P."/>
            <person name="Kaster A.-K."/>
            <person name="Ovreas L."/>
            <person name="Rohde M."/>
            <person name="Galperin M.Y."/>
            <person name="Jogler C."/>
        </authorList>
    </citation>
    <scope>NUCLEOTIDE SEQUENCE [LARGE SCALE GENOMIC DNA]</scope>
    <source>
        <strain evidence="2 3">Pan189</strain>
    </source>
</reference>
<organism evidence="2 3">
    <name type="scientific">Stratiformator vulcanicus</name>
    <dbReference type="NCBI Taxonomy" id="2527980"/>
    <lineage>
        <taxon>Bacteria</taxon>
        <taxon>Pseudomonadati</taxon>
        <taxon>Planctomycetota</taxon>
        <taxon>Planctomycetia</taxon>
        <taxon>Planctomycetales</taxon>
        <taxon>Planctomycetaceae</taxon>
        <taxon>Stratiformator</taxon>
    </lineage>
</organism>
<evidence type="ECO:0008006" key="4">
    <source>
        <dbReference type="Google" id="ProtNLM"/>
    </source>
</evidence>
<evidence type="ECO:0000313" key="3">
    <source>
        <dbReference type="Proteomes" id="UP000317318"/>
    </source>
</evidence>
<feature type="transmembrane region" description="Helical" evidence="1">
    <location>
        <begin position="12"/>
        <end position="30"/>
    </location>
</feature>
<dbReference type="PANTHER" id="PTHR34801:SF6">
    <property type="entry name" value="SLL1620 PROTEIN"/>
    <property type="match status" value="1"/>
</dbReference>
<dbReference type="PANTHER" id="PTHR34801">
    <property type="entry name" value="EXPRESSED PROTEIN"/>
    <property type="match status" value="1"/>
</dbReference>
<dbReference type="RefSeq" id="WP_310821010.1">
    <property type="nucleotide sequence ID" value="NZ_CP036268.1"/>
</dbReference>
<protein>
    <recommendedName>
        <fullName evidence="4">DUF1499 domain-containing protein</fullName>
    </recommendedName>
</protein>